<evidence type="ECO:0000313" key="3">
    <source>
        <dbReference type="Proteomes" id="UP000295733"/>
    </source>
</evidence>
<evidence type="ECO:0000313" key="2">
    <source>
        <dbReference type="EMBL" id="TCP20228.1"/>
    </source>
</evidence>
<dbReference type="AlphaFoldDB" id="A0A4R2NG87"/>
<sequence length="183" mass="20607">MRLAGATQRPNRKQEDTGIPKETSGRQHIARSASPWLFYETGKRLRTECREVGAFRKFEIPIACFRPGGRNTEGYEIPLEGLFCSCGNGGSKRVRIRNNVVGRRHEHQCIRIGLLKVEGRGQNGRCSVAPLWLDQNGLGGLFDPCKLFRHNETKRITRDHQGSFEPYARQPASGGLEQTFVAQ</sequence>
<comment type="caution">
    <text evidence="2">The sequence shown here is derived from an EMBL/GenBank/DDBJ whole genome shotgun (WGS) entry which is preliminary data.</text>
</comment>
<dbReference type="Proteomes" id="UP000295733">
    <property type="component" value="Unassembled WGS sequence"/>
</dbReference>
<accession>A0A4R2NG87</accession>
<keyword evidence="3" id="KW-1185">Reference proteome</keyword>
<protein>
    <submittedName>
        <fullName evidence="2">Uncharacterized protein</fullName>
    </submittedName>
</protein>
<name>A0A4R2NG87_RHOAD</name>
<proteinExistence type="predicted"/>
<feature type="region of interest" description="Disordered" evidence="1">
    <location>
        <begin position="1"/>
        <end position="28"/>
    </location>
</feature>
<reference evidence="2 3" key="1">
    <citation type="submission" date="2019-03" db="EMBL/GenBank/DDBJ databases">
        <title>Genomic Encyclopedia of Type Strains, Phase IV (KMG-IV): sequencing the most valuable type-strain genomes for metagenomic binning, comparative biology and taxonomic classification.</title>
        <authorList>
            <person name="Goeker M."/>
        </authorList>
    </citation>
    <scope>NUCLEOTIDE SEQUENCE [LARGE SCALE GENOMIC DNA]</scope>
    <source>
        <strain evidence="2 3">DSM 2781</strain>
    </source>
</reference>
<dbReference type="EMBL" id="SLXL01000022">
    <property type="protein sequence ID" value="TCP20228.1"/>
    <property type="molecule type" value="Genomic_DNA"/>
</dbReference>
<organism evidence="2 3">
    <name type="scientific">Rhodovulum adriaticum</name>
    <name type="common">Rhodopseudomonas adriatica</name>
    <dbReference type="NCBI Taxonomy" id="35804"/>
    <lineage>
        <taxon>Bacteria</taxon>
        <taxon>Pseudomonadati</taxon>
        <taxon>Pseudomonadota</taxon>
        <taxon>Alphaproteobacteria</taxon>
        <taxon>Rhodobacterales</taxon>
        <taxon>Paracoccaceae</taxon>
        <taxon>Rhodovulum</taxon>
    </lineage>
</organism>
<gene>
    <name evidence="2" type="ORF">EV656_1228</name>
</gene>
<evidence type="ECO:0000256" key="1">
    <source>
        <dbReference type="SAM" id="MobiDB-lite"/>
    </source>
</evidence>
<feature type="compositionally biased region" description="Basic and acidic residues" evidence="1">
    <location>
        <begin position="12"/>
        <end position="25"/>
    </location>
</feature>